<evidence type="ECO:0000313" key="16">
    <source>
        <dbReference type="Proteomes" id="UP000028302"/>
    </source>
</evidence>
<dbReference type="GO" id="GO:0020037">
    <property type="term" value="F:heme binding"/>
    <property type="evidence" value="ECO:0007669"/>
    <property type="project" value="TreeGrafter"/>
</dbReference>
<gene>
    <name evidence="15" type="ORF">C41B8_18075</name>
</gene>
<organism evidence="15 16">
    <name type="scientific">Salinisphaera hydrothermalis (strain C41B8)</name>
    <dbReference type="NCBI Taxonomy" id="1304275"/>
    <lineage>
        <taxon>Bacteria</taxon>
        <taxon>Pseudomonadati</taxon>
        <taxon>Pseudomonadota</taxon>
        <taxon>Gammaproteobacteria</taxon>
        <taxon>Salinisphaerales</taxon>
        <taxon>Salinisphaeraceae</taxon>
        <taxon>Salinisphaera</taxon>
    </lineage>
</organism>
<dbReference type="eggNOG" id="COG3038">
    <property type="taxonomic scope" value="Bacteria"/>
</dbReference>
<dbReference type="PANTHER" id="PTHR30529">
    <property type="entry name" value="CYTOCHROME B561"/>
    <property type="match status" value="1"/>
</dbReference>
<dbReference type="RefSeq" id="WP_037341465.1">
    <property type="nucleotide sequence ID" value="NZ_APNK01000050.1"/>
</dbReference>
<reference evidence="15 16" key="1">
    <citation type="submission" date="2013-03" db="EMBL/GenBank/DDBJ databases">
        <title>Salinisphaera hydrothermalis C41B8 Genome Sequencing.</title>
        <authorList>
            <person name="Li C."/>
            <person name="Lai Q."/>
            <person name="Shao Z."/>
        </authorList>
    </citation>
    <scope>NUCLEOTIDE SEQUENCE [LARGE SCALE GENOMIC DNA]</scope>
    <source>
        <strain evidence="15 16">C41B8</strain>
    </source>
</reference>
<evidence type="ECO:0000313" key="15">
    <source>
        <dbReference type="EMBL" id="KEZ75829.1"/>
    </source>
</evidence>
<keyword evidence="11 13" id="KW-0472">Membrane</keyword>
<dbReference type="PANTHER" id="PTHR30529:SF1">
    <property type="entry name" value="CYTOCHROME B561 HOMOLOG 2"/>
    <property type="match status" value="1"/>
</dbReference>
<dbReference type="InterPro" id="IPR016174">
    <property type="entry name" value="Di-haem_cyt_TM"/>
</dbReference>
<evidence type="ECO:0000256" key="8">
    <source>
        <dbReference type="ARBA" id="ARBA00022982"/>
    </source>
</evidence>
<dbReference type="InterPro" id="IPR011577">
    <property type="entry name" value="Cyt_b561_bac/Ni-Hgenase"/>
</dbReference>
<keyword evidence="7" id="KW-0479">Metal-binding</keyword>
<feature type="domain" description="Cytochrome b561 bacterial/Ni-hydrogenase" evidence="14">
    <location>
        <begin position="8"/>
        <end position="191"/>
    </location>
</feature>
<feature type="transmembrane region" description="Helical" evidence="13">
    <location>
        <begin position="158"/>
        <end position="178"/>
    </location>
</feature>
<evidence type="ECO:0000256" key="5">
    <source>
        <dbReference type="ARBA" id="ARBA00022617"/>
    </source>
</evidence>
<feature type="transmembrane region" description="Helical" evidence="13">
    <location>
        <begin position="14"/>
        <end position="37"/>
    </location>
</feature>
<dbReference type="AlphaFoldDB" id="A0A084IGJ5"/>
<feature type="transmembrane region" description="Helical" evidence="13">
    <location>
        <begin position="58"/>
        <end position="81"/>
    </location>
</feature>
<name>A0A084IGJ5_SALHC</name>
<comment type="cofactor">
    <cofactor evidence="1">
        <name>heme b</name>
        <dbReference type="ChEBI" id="CHEBI:60344"/>
    </cofactor>
</comment>
<keyword evidence="4" id="KW-1003">Cell membrane</keyword>
<feature type="transmembrane region" description="Helical" evidence="13">
    <location>
        <begin position="128"/>
        <end position="146"/>
    </location>
</feature>
<evidence type="ECO:0000256" key="11">
    <source>
        <dbReference type="ARBA" id="ARBA00023136"/>
    </source>
</evidence>
<evidence type="ECO:0000256" key="4">
    <source>
        <dbReference type="ARBA" id="ARBA00022475"/>
    </source>
</evidence>
<comment type="similarity">
    <text evidence="12">Belongs to the cytochrome b561 family.</text>
</comment>
<dbReference type="GO" id="GO:0009055">
    <property type="term" value="F:electron transfer activity"/>
    <property type="evidence" value="ECO:0007669"/>
    <property type="project" value="InterPro"/>
</dbReference>
<protein>
    <submittedName>
        <fullName evidence="15">Cytochrome b561 family protein</fullName>
    </submittedName>
</protein>
<dbReference type="Proteomes" id="UP000028302">
    <property type="component" value="Unassembled WGS sequence"/>
</dbReference>
<evidence type="ECO:0000256" key="12">
    <source>
        <dbReference type="ARBA" id="ARBA00037975"/>
    </source>
</evidence>
<comment type="subcellular location">
    <subcellularLocation>
        <location evidence="2">Cell membrane</location>
        <topology evidence="2">Multi-pass membrane protein</topology>
    </subcellularLocation>
</comment>
<evidence type="ECO:0000256" key="13">
    <source>
        <dbReference type="SAM" id="Phobius"/>
    </source>
</evidence>
<keyword evidence="10" id="KW-0408">Iron</keyword>
<sequence>MEDSSASYGVISRYLHWLLALLIFAQFSLIFVFTWIAPEHGSEHHEHAHQSSGFHETAMMLHKSIGVLILLFGLILIVWRLTQPKPSLEMDPVWQRVLARLVHLVIYVIVIAQPLFGMLMLTSHGQSVPFFGLFSIPAFVSFGANVGETLGALHAFTGWWIVLAPVGIHIAGALYHHFVRKDDVLKRMWRGRPNTE</sequence>
<accession>A0A084IGJ5</accession>
<keyword evidence="8" id="KW-0249">Electron transport</keyword>
<dbReference type="Pfam" id="PF01292">
    <property type="entry name" value="Ni_hydr_CYTB"/>
    <property type="match status" value="1"/>
</dbReference>
<dbReference type="EMBL" id="APNK01000050">
    <property type="protein sequence ID" value="KEZ75829.1"/>
    <property type="molecule type" value="Genomic_DNA"/>
</dbReference>
<keyword evidence="6 13" id="KW-0812">Transmembrane</keyword>
<evidence type="ECO:0000256" key="3">
    <source>
        <dbReference type="ARBA" id="ARBA00022448"/>
    </source>
</evidence>
<evidence type="ECO:0000256" key="9">
    <source>
        <dbReference type="ARBA" id="ARBA00022989"/>
    </source>
</evidence>
<proteinExistence type="inferred from homology"/>
<keyword evidence="9 13" id="KW-1133">Transmembrane helix</keyword>
<dbReference type="OrthoDB" id="9793784at2"/>
<feature type="transmembrane region" description="Helical" evidence="13">
    <location>
        <begin position="101"/>
        <end position="121"/>
    </location>
</feature>
<dbReference type="GO" id="GO:0022904">
    <property type="term" value="P:respiratory electron transport chain"/>
    <property type="evidence" value="ECO:0007669"/>
    <property type="project" value="InterPro"/>
</dbReference>
<evidence type="ECO:0000256" key="1">
    <source>
        <dbReference type="ARBA" id="ARBA00001970"/>
    </source>
</evidence>
<dbReference type="GO" id="GO:0046872">
    <property type="term" value="F:metal ion binding"/>
    <property type="evidence" value="ECO:0007669"/>
    <property type="project" value="UniProtKB-KW"/>
</dbReference>
<evidence type="ECO:0000256" key="7">
    <source>
        <dbReference type="ARBA" id="ARBA00022723"/>
    </source>
</evidence>
<dbReference type="GO" id="GO:0005886">
    <property type="term" value="C:plasma membrane"/>
    <property type="evidence" value="ECO:0007669"/>
    <property type="project" value="UniProtKB-SubCell"/>
</dbReference>
<dbReference type="InterPro" id="IPR052168">
    <property type="entry name" value="Cytochrome_b561_oxidase"/>
</dbReference>
<dbReference type="STRING" id="1304275.C41B8_18075"/>
<evidence type="ECO:0000259" key="14">
    <source>
        <dbReference type="Pfam" id="PF01292"/>
    </source>
</evidence>
<evidence type="ECO:0000256" key="10">
    <source>
        <dbReference type="ARBA" id="ARBA00023004"/>
    </source>
</evidence>
<keyword evidence="5" id="KW-0349">Heme</keyword>
<keyword evidence="16" id="KW-1185">Reference proteome</keyword>
<evidence type="ECO:0000256" key="2">
    <source>
        <dbReference type="ARBA" id="ARBA00004651"/>
    </source>
</evidence>
<comment type="caution">
    <text evidence="15">The sequence shown here is derived from an EMBL/GenBank/DDBJ whole genome shotgun (WGS) entry which is preliminary data.</text>
</comment>
<dbReference type="SUPFAM" id="SSF81342">
    <property type="entry name" value="Transmembrane di-heme cytochromes"/>
    <property type="match status" value="1"/>
</dbReference>
<keyword evidence="3" id="KW-0813">Transport</keyword>
<evidence type="ECO:0000256" key="6">
    <source>
        <dbReference type="ARBA" id="ARBA00022692"/>
    </source>
</evidence>